<dbReference type="Pfam" id="PF00251">
    <property type="entry name" value="Glyco_hydro_32N"/>
    <property type="match status" value="1"/>
</dbReference>
<dbReference type="InterPro" id="IPR001362">
    <property type="entry name" value="Glyco_hydro_32"/>
</dbReference>
<dbReference type="EC" id="3.2.1.26" evidence="2"/>
<protein>
    <recommendedName>
        <fullName evidence="2">beta-fructofuranosidase</fullName>
        <ecNumber evidence="2">3.2.1.26</ecNumber>
    </recommendedName>
</protein>
<feature type="domain" description="Glycosyl hydrolase family 32 N-terminal" evidence="6">
    <location>
        <begin position="31"/>
        <end position="334"/>
    </location>
</feature>
<dbReference type="CDD" id="cd08995">
    <property type="entry name" value="GH32_EcAec43-like"/>
    <property type="match status" value="1"/>
</dbReference>
<proteinExistence type="inferred from homology"/>
<keyword evidence="4" id="KW-0326">Glycosidase</keyword>
<evidence type="ECO:0000256" key="4">
    <source>
        <dbReference type="ARBA" id="ARBA00023295"/>
    </source>
</evidence>
<dbReference type="PANTHER" id="PTHR43101:SF1">
    <property type="entry name" value="BETA-FRUCTOSIDASE"/>
    <property type="match status" value="1"/>
</dbReference>
<dbReference type="PANTHER" id="PTHR43101">
    <property type="entry name" value="BETA-FRUCTOSIDASE"/>
    <property type="match status" value="1"/>
</dbReference>
<keyword evidence="3" id="KW-0378">Hydrolase</keyword>
<name>A0AAN9UNJ6_9PEZI</name>
<keyword evidence="8" id="KW-1185">Reference proteome</keyword>
<reference evidence="7 8" key="1">
    <citation type="submission" date="2024-02" db="EMBL/GenBank/DDBJ databases">
        <title>De novo assembly and annotation of 12 fungi associated with fruit tree decline syndrome in Ontario, Canada.</title>
        <authorList>
            <person name="Sulman M."/>
            <person name="Ellouze W."/>
            <person name="Ilyukhin E."/>
        </authorList>
    </citation>
    <scope>NUCLEOTIDE SEQUENCE [LARGE SCALE GENOMIC DNA]</scope>
    <source>
        <strain evidence="7 8">M11/M66-122</strain>
    </source>
</reference>
<sequence length="521" mass="58097">MQQTPTPPVEGVGDSYSRPSPGQAAADAIPLLVDDTYHVFHLTTPPFTKHHPPRLRSTWSRLRSTDLVHWTRDAEPVLQPSDDPPAPDADGVWTGAAVLGPDGRMNIFYTGYNLHQQGGKQVILRAVARDRHGTAFDGGPATQIFIKEDDDGGAAGAARFEDIDFRDAFVFFHDQSSEYWMLVATRLRTGPHWTRGCIALLTSPDLEQWTVAPEPLYSPNDMFCPECPELFRLPDSSGKDRWYLVYSRFAAPNAGTVYRVADTPRGPFRIPRDGSHGRLDGRRWYAAKSCPKAGDPTRRVFFGWIGDRVDDEGKWLWGGDLGMPREVWADAEGNLRIDAAAEVRALFRETSVPLLSDALPETLVVSATGSTRTMFSELGLLAATTQEDALLIEFNIRTCDAHSFGMLLHADEDLRGHRLHFAPSHLDQRYNITLFTDLPCLDDFWADQYSLHVPRPVDGPELVRHENVKIDGAICVFLRGLLVEVFCGGRSISFRLPESIEVKGAIVAANDYDDPKKYLRA</sequence>
<evidence type="ECO:0000256" key="3">
    <source>
        <dbReference type="ARBA" id="ARBA00022801"/>
    </source>
</evidence>
<dbReference type="SMART" id="SM00640">
    <property type="entry name" value="Glyco_32"/>
    <property type="match status" value="1"/>
</dbReference>
<accession>A0AAN9UNJ6</accession>
<gene>
    <name evidence="7" type="ORF">SLS62_006950</name>
</gene>
<evidence type="ECO:0000256" key="1">
    <source>
        <dbReference type="ARBA" id="ARBA00009902"/>
    </source>
</evidence>
<dbReference type="Proteomes" id="UP001320420">
    <property type="component" value="Unassembled WGS sequence"/>
</dbReference>
<dbReference type="GO" id="GO:0004564">
    <property type="term" value="F:beta-fructofuranosidase activity"/>
    <property type="evidence" value="ECO:0007669"/>
    <property type="project" value="UniProtKB-EC"/>
</dbReference>
<dbReference type="Gene3D" id="2.115.10.20">
    <property type="entry name" value="Glycosyl hydrolase domain, family 43"/>
    <property type="match status" value="1"/>
</dbReference>
<evidence type="ECO:0000256" key="2">
    <source>
        <dbReference type="ARBA" id="ARBA00012758"/>
    </source>
</evidence>
<evidence type="ECO:0000259" key="6">
    <source>
        <dbReference type="Pfam" id="PF00251"/>
    </source>
</evidence>
<dbReference type="InterPro" id="IPR051214">
    <property type="entry name" value="GH32_Enzymes"/>
</dbReference>
<comment type="similarity">
    <text evidence="1">Belongs to the glycosyl hydrolase 32 family.</text>
</comment>
<dbReference type="GO" id="GO:0005975">
    <property type="term" value="P:carbohydrate metabolic process"/>
    <property type="evidence" value="ECO:0007669"/>
    <property type="project" value="InterPro"/>
</dbReference>
<organism evidence="7 8">
    <name type="scientific">Diatrype stigma</name>
    <dbReference type="NCBI Taxonomy" id="117547"/>
    <lineage>
        <taxon>Eukaryota</taxon>
        <taxon>Fungi</taxon>
        <taxon>Dikarya</taxon>
        <taxon>Ascomycota</taxon>
        <taxon>Pezizomycotina</taxon>
        <taxon>Sordariomycetes</taxon>
        <taxon>Xylariomycetidae</taxon>
        <taxon>Xylariales</taxon>
        <taxon>Diatrypaceae</taxon>
        <taxon>Diatrype</taxon>
    </lineage>
</organism>
<comment type="caution">
    <text evidence="7">The sequence shown here is derived from an EMBL/GenBank/DDBJ whole genome shotgun (WGS) entry which is preliminary data.</text>
</comment>
<feature type="region of interest" description="Disordered" evidence="5">
    <location>
        <begin position="1"/>
        <end position="23"/>
    </location>
</feature>
<dbReference type="InterPro" id="IPR023296">
    <property type="entry name" value="Glyco_hydro_beta-prop_sf"/>
</dbReference>
<dbReference type="AlphaFoldDB" id="A0AAN9UNJ6"/>
<dbReference type="InterPro" id="IPR013148">
    <property type="entry name" value="Glyco_hydro_32_N"/>
</dbReference>
<evidence type="ECO:0000313" key="8">
    <source>
        <dbReference type="Proteomes" id="UP001320420"/>
    </source>
</evidence>
<evidence type="ECO:0000256" key="5">
    <source>
        <dbReference type="SAM" id="MobiDB-lite"/>
    </source>
</evidence>
<dbReference type="SUPFAM" id="SSF75005">
    <property type="entry name" value="Arabinanase/levansucrase/invertase"/>
    <property type="match status" value="1"/>
</dbReference>
<dbReference type="EMBL" id="JAKJXP020000054">
    <property type="protein sequence ID" value="KAK7751121.1"/>
    <property type="molecule type" value="Genomic_DNA"/>
</dbReference>
<evidence type="ECO:0000313" key="7">
    <source>
        <dbReference type="EMBL" id="KAK7751121.1"/>
    </source>
</evidence>